<dbReference type="Proteomes" id="UP001213680">
    <property type="component" value="Chromosome"/>
</dbReference>
<evidence type="ECO:0008006" key="4">
    <source>
        <dbReference type="Google" id="ProtNLM"/>
    </source>
</evidence>
<protein>
    <recommendedName>
        <fullName evidence="4">TolA-binding protein</fullName>
    </recommendedName>
</protein>
<evidence type="ECO:0000313" key="3">
    <source>
        <dbReference type="Proteomes" id="UP001213680"/>
    </source>
</evidence>
<keyword evidence="3" id="KW-1185">Reference proteome</keyword>
<sequence>MSSESQSILYLQEASTLVLTGQPFQAYAMLSRQGLKQSDLGQLLEEILPDYEKAMGLLDQFQQHLPKELHRAHQVSKELPDLIYPESLQMQRLSVAVLQEDQSMIHYLLEQLPDRHPFRTQVESLLTLPNEGRKKSIHLLPVVATLLLTIGGGYWVYQNGQSDIQAMSSKVDEALASENDRTLEIERLKQELQVKETLIESLEKKYEEELALLGAKEEETSQVDGDLSGFVAYSEGRYEEAAELLEQMNPIGFYNQETIDFYKLMASYKTNDQTRDILDQFESKYPASDYLGDAYFSYYIALVKQNGTADQLASEINSRFSDHWFINAL</sequence>
<evidence type="ECO:0000313" key="2">
    <source>
        <dbReference type="EMBL" id="WDH75347.1"/>
    </source>
</evidence>
<accession>A0ABY7WYH9</accession>
<evidence type="ECO:0000256" key="1">
    <source>
        <dbReference type="SAM" id="Coils"/>
    </source>
</evidence>
<organism evidence="2 3">
    <name type="scientific">Exiguobacterium marinum</name>
    <dbReference type="NCBI Taxonomy" id="273528"/>
    <lineage>
        <taxon>Bacteria</taxon>
        <taxon>Bacillati</taxon>
        <taxon>Bacillota</taxon>
        <taxon>Bacilli</taxon>
        <taxon>Bacillales</taxon>
        <taxon>Bacillales Family XII. Incertae Sedis</taxon>
        <taxon>Exiguobacterium</taxon>
    </lineage>
</organism>
<name>A0ABY7WYH9_9BACL</name>
<keyword evidence="1" id="KW-0175">Coiled coil</keyword>
<gene>
    <name evidence="2" type="ORF">PTI97_11010</name>
</gene>
<proteinExistence type="predicted"/>
<feature type="coiled-coil region" evidence="1">
    <location>
        <begin position="185"/>
        <end position="219"/>
    </location>
</feature>
<dbReference type="RefSeq" id="WP_274356514.1">
    <property type="nucleotide sequence ID" value="NZ_CP118099.1"/>
</dbReference>
<reference evidence="2 3" key="1">
    <citation type="submission" date="2023-02" db="EMBL/GenBank/DDBJ databases">
        <title>A bacterium isolated from plastisphere.</title>
        <authorList>
            <person name="Sun Y."/>
        </authorList>
    </citation>
    <scope>NUCLEOTIDE SEQUENCE [LARGE SCALE GENOMIC DNA]</scope>
    <source>
        <strain evidence="3">a-1</strain>
    </source>
</reference>
<dbReference type="EMBL" id="CP118099">
    <property type="protein sequence ID" value="WDH75347.1"/>
    <property type="molecule type" value="Genomic_DNA"/>
</dbReference>